<proteinExistence type="predicted"/>
<feature type="compositionally biased region" description="Acidic residues" evidence="1">
    <location>
        <begin position="663"/>
        <end position="682"/>
    </location>
</feature>
<organism evidence="2 3">
    <name type="scientific">Hamiltosporidium magnivora</name>
    <dbReference type="NCBI Taxonomy" id="148818"/>
    <lineage>
        <taxon>Eukaryota</taxon>
        <taxon>Fungi</taxon>
        <taxon>Fungi incertae sedis</taxon>
        <taxon>Microsporidia</taxon>
        <taxon>Dubosqiidae</taxon>
        <taxon>Hamiltosporidium</taxon>
    </lineage>
</organism>
<protein>
    <submittedName>
        <fullName evidence="2">Uncharacterized protein</fullName>
    </submittedName>
</protein>
<dbReference type="Proteomes" id="UP000293045">
    <property type="component" value="Unassembled WGS sequence"/>
</dbReference>
<dbReference type="AlphaFoldDB" id="A0A4Q9LNI4"/>
<feature type="region of interest" description="Disordered" evidence="1">
    <location>
        <begin position="628"/>
        <end position="739"/>
    </location>
</feature>
<feature type="region of interest" description="Disordered" evidence="1">
    <location>
        <begin position="1"/>
        <end position="39"/>
    </location>
</feature>
<feature type="compositionally biased region" description="Basic and acidic residues" evidence="1">
    <location>
        <begin position="631"/>
        <end position="662"/>
    </location>
</feature>
<comment type="caution">
    <text evidence="2">The sequence shown here is derived from an EMBL/GenBank/DDBJ whole genome shotgun (WGS) entry which is preliminary data.</text>
</comment>
<reference evidence="2 3" key="1">
    <citation type="submission" date="2017-12" db="EMBL/GenBank/DDBJ databases">
        <authorList>
            <person name="Pombert J.-F."/>
            <person name="Haag K.L."/>
            <person name="Ebert D."/>
        </authorList>
    </citation>
    <scope>NUCLEOTIDE SEQUENCE [LARGE SCALE GENOMIC DNA]</scope>
    <source>
        <strain evidence="2">IL-BN-2</strain>
    </source>
</reference>
<dbReference type="VEuPathDB" id="MicrosporidiaDB:CWI36_0064p0020"/>
<dbReference type="EMBL" id="PIXR01000013">
    <property type="protein sequence ID" value="TBU09949.1"/>
    <property type="molecule type" value="Genomic_DNA"/>
</dbReference>
<accession>A0A4Q9LNI4</accession>
<feature type="compositionally biased region" description="Basic and acidic residues" evidence="1">
    <location>
        <begin position="30"/>
        <end position="39"/>
    </location>
</feature>
<dbReference type="VEuPathDB" id="MicrosporidiaDB:CWI39_0013p0040"/>
<feature type="compositionally biased region" description="Polar residues" evidence="1">
    <location>
        <begin position="20"/>
        <end position="29"/>
    </location>
</feature>
<evidence type="ECO:0000313" key="3">
    <source>
        <dbReference type="Proteomes" id="UP000293045"/>
    </source>
</evidence>
<name>A0A4Q9LNI4_9MICR</name>
<evidence type="ECO:0000256" key="1">
    <source>
        <dbReference type="SAM" id="MobiDB-lite"/>
    </source>
</evidence>
<evidence type="ECO:0000313" key="2">
    <source>
        <dbReference type="EMBL" id="TBU09949.1"/>
    </source>
</evidence>
<feature type="compositionally biased region" description="Basic and acidic residues" evidence="1">
    <location>
        <begin position="713"/>
        <end position="724"/>
    </location>
</feature>
<dbReference type="VEuPathDB" id="MicrosporidiaDB:CWI36_2938p0010"/>
<sequence>MEKESNTPDISNHLFKKTQKYASKNPNRIKTSEKEDGDTLKKITRENQMNDVHHSVESVISEDIQSKIIPKEKSHENPDITSNSPISSNYLKVDSKSRFQKIIAKYNPRMGLKSNDSLETQHTADKGHIKPYIPCKNGNNTISSSNIYYHDNITKKVNIPEDFRRNRIIPTDRIFYSSRKKQSTKNDTKKNKTNIRDVRNEPKFLELFKCNVELKDHDKSITTIKDELIDILYPEKSEKVVNIQCIDECFNVKNYLFYDAKNKTLDFTLETFKENYDFNKILEVGKNLVEIEILSYSKFDAVGIAETIKPIKYSEIISEVKKSQLNIICVELNYIYEKCGNFTETSIKKGRVIYMHYIWVVIKYLTDLLFDEKLCRNELQYINTLNIITFFIRKLLSELLIGFNFDPQKVETYRILNKISYYSANAPDYKKYFSCNLFTIMMRASFRFLFDSVCKIDYKWNTDLIIQLITNLQRHLRPPNNKRGIYEFFHKNFLVRTFLGKYDEIYTELRSVKSTNKSILKLINEASEKSNSSKVVEENPDDILICFINYIQCSNSFLRNPNNIADMFMVKEKQRKYGPGLMEPVEVNPNPIIYPQKYRRNGKFNINDYIPAMKVQIIIQNLSRPEVFEGNSKEENGKEEPKEEDIKPEEKEEIKDEIKYENIDEDKVENKDEDEEDEDRSEENDNKKEEDKEENKEILNSDEKTLNPATEDNQIKDMNTKNQDELPAADQSKEVVTSK</sequence>
<gene>
    <name evidence="2" type="ORF">CWI39_0013p0040</name>
</gene>
<feature type="compositionally biased region" description="Basic and acidic residues" evidence="1">
    <location>
        <begin position="683"/>
        <end position="705"/>
    </location>
</feature>